<protein>
    <submittedName>
        <fullName evidence="1">Uncharacterized protein</fullName>
    </submittedName>
</protein>
<organism evidence="1">
    <name type="scientific">marine sediment metagenome</name>
    <dbReference type="NCBI Taxonomy" id="412755"/>
    <lineage>
        <taxon>unclassified sequences</taxon>
        <taxon>metagenomes</taxon>
        <taxon>ecological metagenomes</taxon>
    </lineage>
</organism>
<feature type="non-terminal residue" evidence="1">
    <location>
        <position position="1"/>
    </location>
</feature>
<accession>A0A0F8Z885</accession>
<name>A0A0F8Z885_9ZZZZ</name>
<sequence>DTRDQSGVGLRRTRSYDDAGFWGVLAGRTILYQAGSAVVYGPKETPQ</sequence>
<reference evidence="1" key="1">
    <citation type="journal article" date="2015" name="Nature">
        <title>Complex archaea that bridge the gap between prokaryotes and eukaryotes.</title>
        <authorList>
            <person name="Spang A."/>
            <person name="Saw J.H."/>
            <person name="Jorgensen S.L."/>
            <person name="Zaremba-Niedzwiedzka K."/>
            <person name="Martijn J."/>
            <person name="Lind A.E."/>
            <person name="van Eijk R."/>
            <person name="Schleper C."/>
            <person name="Guy L."/>
            <person name="Ettema T.J."/>
        </authorList>
    </citation>
    <scope>NUCLEOTIDE SEQUENCE</scope>
</reference>
<comment type="caution">
    <text evidence="1">The sequence shown here is derived from an EMBL/GenBank/DDBJ whole genome shotgun (WGS) entry which is preliminary data.</text>
</comment>
<evidence type="ECO:0000313" key="1">
    <source>
        <dbReference type="EMBL" id="KKK62629.1"/>
    </source>
</evidence>
<proteinExistence type="predicted"/>
<gene>
    <name evidence="1" type="ORF">LCGC14_3002450</name>
</gene>
<dbReference type="AlphaFoldDB" id="A0A0F8Z885"/>
<dbReference type="EMBL" id="LAZR01061904">
    <property type="protein sequence ID" value="KKK62629.1"/>
    <property type="molecule type" value="Genomic_DNA"/>
</dbReference>